<comment type="function">
    <text evidence="11">Regulates global gene expression after oxidative stress. Interacts and stabilizes mRNAs and may regulate their transition between different cytoplasmic components after oxidative stress.</text>
</comment>
<keyword evidence="10" id="KW-0539">Nucleus</keyword>
<proteinExistence type="predicted"/>
<dbReference type="InterPro" id="IPR034186">
    <property type="entry name" value="PIN4-like_RRM"/>
</dbReference>
<evidence type="ECO:0000256" key="13">
    <source>
        <dbReference type="PROSITE-ProRule" id="PRU00176"/>
    </source>
</evidence>
<evidence type="ECO:0000313" key="18">
    <source>
        <dbReference type="Proteomes" id="UP000606974"/>
    </source>
</evidence>
<dbReference type="GO" id="GO:0004386">
    <property type="term" value="F:helicase activity"/>
    <property type="evidence" value="ECO:0007669"/>
    <property type="project" value="UniProtKB-KW"/>
</dbReference>
<keyword evidence="18" id="KW-1185">Reference proteome</keyword>
<dbReference type="GO" id="GO:0071014">
    <property type="term" value="C:post-mRNA release spliceosomal complex"/>
    <property type="evidence" value="ECO:0007669"/>
    <property type="project" value="UniProtKB-ARBA"/>
</dbReference>
<evidence type="ECO:0008006" key="19">
    <source>
        <dbReference type="Google" id="ProtNLM"/>
    </source>
</evidence>
<dbReference type="SUPFAM" id="SSF54928">
    <property type="entry name" value="RNA-binding domain, RBD"/>
    <property type="match status" value="1"/>
</dbReference>
<evidence type="ECO:0000256" key="3">
    <source>
        <dbReference type="ARBA" id="ARBA00022490"/>
    </source>
</evidence>
<dbReference type="Gene3D" id="3.30.70.330">
    <property type="match status" value="1"/>
</dbReference>
<feature type="compositionally biased region" description="Polar residues" evidence="14">
    <location>
        <begin position="280"/>
        <end position="309"/>
    </location>
</feature>
<dbReference type="AlphaFoldDB" id="A0A8H7A828"/>
<dbReference type="InterPro" id="IPR036867">
    <property type="entry name" value="R3H_dom_sf"/>
</dbReference>
<keyword evidence="6" id="KW-0378">Hydrolase</keyword>
<evidence type="ECO:0000256" key="8">
    <source>
        <dbReference type="ARBA" id="ARBA00022840"/>
    </source>
</evidence>
<dbReference type="Pfam" id="PF00076">
    <property type="entry name" value="RRM_1"/>
    <property type="match status" value="1"/>
</dbReference>
<evidence type="ECO:0000256" key="5">
    <source>
        <dbReference type="ARBA" id="ARBA00022741"/>
    </source>
</evidence>
<evidence type="ECO:0000256" key="1">
    <source>
        <dbReference type="ARBA" id="ARBA00004123"/>
    </source>
</evidence>
<evidence type="ECO:0000256" key="9">
    <source>
        <dbReference type="ARBA" id="ARBA00022884"/>
    </source>
</evidence>
<feature type="region of interest" description="Disordered" evidence="14">
    <location>
        <begin position="1"/>
        <end position="23"/>
    </location>
</feature>
<evidence type="ECO:0000256" key="11">
    <source>
        <dbReference type="ARBA" id="ARBA00055199"/>
    </source>
</evidence>
<dbReference type="FunFam" id="3.30.1370.50:FF:000002">
    <property type="entry name" value="Immunoglobulin mu DNA-binding protein 2"/>
    <property type="match status" value="1"/>
</dbReference>
<evidence type="ECO:0000259" key="15">
    <source>
        <dbReference type="PROSITE" id="PS50102"/>
    </source>
</evidence>
<organism evidence="17 18">
    <name type="scientific">Endocarpon pusillum</name>
    <dbReference type="NCBI Taxonomy" id="364733"/>
    <lineage>
        <taxon>Eukaryota</taxon>
        <taxon>Fungi</taxon>
        <taxon>Dikarya</taxon>
        <taxon>Ascomycota</taxon>
        <taxon>Pezizomycotina</taxon>
        <taxon>Eurotiomycetes</taxon>
        <taxon>Chaetothyriomycetidae</taxon>
        <taxon>Verrucariales</taxon>
        <taxon>Verrucariaceae</taxon>
        <taxon>Endocarpon</taxon>
    </lineage>
</organism>
<evidence type="ECO:0000313" key="17">
    <source>
        <dbReference type="EMBL" id="KAF7502862.1"/>
    </source>
</evidence>
<dbReference type="GO" id="GO:0016787">
    <property type="term" value="F:hydrolase activity"/>
    <property type="evidence" value="ECO:0007669"/>
    <property type="project" value="UniProtKB-KW"/>
</dbReference>
<dbReference type="Proteomes" id="UP000606974">
    <property type="component" value="Unassembled WGS sequence"/>
</dbReference>
<keyword evidence="8" id="KW-0067">ATP-binding</keyword>
<feature type="region of interest" description="Disordered" evidence="14">
    <location>
        <begin position="470"/>
        <end position="540"/>
    </location>
</feature>
<comment type="subunit">
    <text evidence="12">Interacts with csx1.</text>
</comment>
<protein>
    <recommendedName>
        <fullName evidence="19">RRM domain-containing protein</fullName>
    </recommendedName>
</protein>
<keyword evidence="7" id="KW-0347">Helicase</keyword>
<dbReference type="GO" id="GO:0003677">
    <property type="term" value="F:DNA binding"/>
    <property type="evidence" value="ECO:0007669"/>
    <property type="project" value="UniProtKB-ARBA"/>
</dbReference>
<gene>
    <name evidence="17" type="ORF">GJ744_004983</name>
</gene>
<comment type="subcellular location">
    <subcellularLocation>
        <location evidence="2">Cytoplasm</location>
    </subcellularLocation>
    <subcellularLocation>
        <location evidence="1">Nucleus</location>
    </subcellularLocation>
</comment>
<feature type="compositionally biased region" description="Low complexity" evidence="14">
    <location>
        <begin position="500"/>
        <end position="512"/>
    </location>
</feature>
<dbReference type="SMART" id="SM00393">
    <property type="entry name" value="R3H"/>
    <property type="match status" value="1"/>
</dbReference>
<dbReference type="SMART" id="SM00360">
    <property type="entry name" value="RRM"/>
    <property type="match status" value="1"/>
</dbReference>
<dbReference type="OrthoDB" id="434258at2759"/>
<dbReference type="InterPro" id="IPR035979">
    <property type="entry name" value="RBD_domain_sf"/>
</dbReference>
<keyword evidence="3" id="KW-0963">Cytoplasm</keyword>
<dbReference type="InterPro" id="IPR000504">
    <property type="entry name" value="RRM_dom"/>
</dbReference>
<accession>A0A8H7A828</accession>
<dbReference type="Gene3D" id="3.30.1370.50">
    <property type="entry name" value="R3H-like domain"/>
    <property type="match status" value="1"/>
</dbReference>
<feature type="domain" description="RRM" evidence="15">
    <location>
        <begin position="176"/>
        <end position="254"/>
    </location>
</feature>
<dbReference type="InterPro" id="IPR001374">
    <property type="entry name" value="R3H_dom"/>
</dbReference>
<keyword evidence="5" id="KW-0547">Nucleotide-binding</keyword>
<feature type="compositionally biased region" description="Polar residues" evidence="14">
    <location>
        <begin position="553"/>
        <end position="577"/>
    </location>
</feature>
<keyword evidence="4" id="KW-0597">Phosphoprotein</keyword>
<comment type="caution">
    <text evidence="17">The sequence shown here is derived from an EMBL/GenBank/DDBJ whole genome shotgun (WGS) entry which is preliminary data.</text>
</comment>
<dbReference type="GO" id="GO:0005737">
    <property type="term" value="C:cytoplasm"/>
    <property type="evidence" value="ECO:0007669"/>
    <property type="project" value="UniProtKB-SubCell"/>
</dbReference>
<dbReference type="GO" id="GO:0003723">
    <property type="term" value="F:RNA binding"/>
    <property type="evidence" value="ECO:0007669"/>
    <property type="project" value="UniProtKB-UniRule"/>
</dbReference>
<dbReference type="SUPFAM" id="SSF82708">
    <property type="entry name" value="R3H domain"/>
    <property type="match status" value="1"/>
</dbReference>
<dbReference type="EMBL" id="JAACFV010000213">
    <property type="protein sequence ID" value="KAF7502862.1"/>
    <property type="molecule type" value="Genomic_DNA"/>
</dbReference>
<evidence type="ECO:0000256" key="6">
    <source>
        <dbReference type="ARBA" id="ARBA00022801"/>
    </source>
</evidence>
<feature type="compositionally biased region" description="Low complexity" evidence="14">
    <location>
        <begin position="520"/>
        <end position="530"/>
    </location>
</feature>
<name>A0A8H7A828_9EURO</name>
<evidence type="ECO:0000256" key="10">
    <source>
        <dbReference type="ARBA" id="ARBA00023242"/>
    </source>
</evidence>
<dbReference type="PROSITE" id="PS51061">
    <property type="entry name" value="R3H"/>
    <property type="match status" value="1"/>
</dbReference>
<keyword evidence="9 13" id="KW-0694">RNA-binding</keyword>
<dbReference type="GO" id="GO:0005524">
    <property type="term" value="F:ATP binding"/>
    <property type="evidence" value="ECO:0007669"/>
    <property type="project" value="UniProtKB-KW"/>
</dbReference>
<feature type="domain" description="R3H" evidence="16">
    <location>
        <begin position="321"/>
        <end position="385"/>
    </location>
</feature>
<evidence type="ECO:0000256" key="14">
    <source>
        <dbReference type="SAM" id="MobiDB-lite"/>
    </source>
</evidence>
<dbReference type="InterPro" id="IPR012677">
    <property type="entry name" value="Nucleotide-bd_a/b_plait_sf"/>
</dbReference>
<evidence type="ECO:0000256" key="4">
    <source>
        <dbReference type="ARBA" id="ARBA00022553"/>
    </source>
</evidence>
<evidence type="ECO:0000259" key="16">
    <source>
        <dbReference type="PROSITE" id="PS51061"/>
    </source>
</evidence>
<dbReference type="PROSITE" id="PS50102">
    <property type="entry name" value="RRM"/>
    <property type="match status" value="1"/>
</dbReference>
<sequence>MTNYPPSSDNFMENPSATSPRSFRTQFQVPRQSSRQFDAYGPITSGGSLYNTNDSMARYDTRRMDNRFGPPIQNTQMAGGPFSYDVNNNSQTWNAAAANAFAGAPHTLAAPAMGAMAPIGSQTGRLRSSRPRVGLPGPWLEQPPMPQQFTNMEQSRLGQQMRHNSYTEAEDELIPTAIVIKNIPFAVKKESLVQLMTDMNLPLPYAFNYHFDNGVFRGLAFANFTSADETAAVIANLNHLELQGRKLRVEYKKMLPAHERERIEQDKRWRRGQLEEQHRSMTTAQLQNQPSVSSLASHQLPGSSPSPVSQHGAKPNYDLNDQQTLNFYTELVVFKNDPNRETLVMSPSLSPEVRRTIHALAHNLNLYHTSHGTGDQRQVHIMKYPTGAKVSPPHQAFSNNIHGGDGMRSRGLNRAATTHFGEQRQQESAAAYNALRGQSSVGLLGVLEPSTGFGNSANLRAAKSFADLRSYTPSPAPSNASFPPNLQTNGARYQQVDGAPSSGTSTVTPTTSKLHEENQLSNGLGSLSLGTGLGSTGSPRRIRTMFSWDSSHQYPATAPIGSNRTIGTGFDTSSQDRLPSRQPRGPTTERGSGFRRQNGHHGRGSDELRGNPEIIVE</sequence>
<evidence type="ECO:0000256" key="7">
    <source>
        <dbReference type="ARBA" id="ARBA00022806"/>
    </source>
</evidence>
<dbReference type="FunFam" id="3.30.70.330:FF:000183">
    <property type="entry name" value="R3H domain containing protein"/>
    <property type="match status" value="1"/>
</dbReference>
<evidence type="ECO:0000256" key="12">
    <source>
        <dbReference type="ARBA" id="ARBA00062407"/>
    </source>
</evidence>
<reference evidence="17" key="1">
    <citation type="submission" date="2020-02" db="EMBL/GenBank/DDBJ databases">
        <authorList>
            <person name="Palmer J.M."/>
        </authorList>
    </citation>
    <scope>NUCLEOTIDE SEQUENCE</scope>
    <source>
        <strain evidence="17">EPUS1.4</strain>
        <tissue evidence="17">Thallus</tissue>
    </source>
</reference>
<evidence type="ECO:0000256" key="2">
    <source>
        <dbReference type="ARBA" id="ARBA00004496"/>
    </source>
</evidence>
<dbReference type="CDD" id="cd12253">
    <property type="entry name" value="RRM_PIN4_like"/>
    <property type="match status" value="1"/>
</dbReference>
<feature type="region of interest" description="Disordered" evidence="14">
    <location>
        <begin position="553"/>
        <end position="617"/>
    </location>
</feature>
<feature type="region of interest" description="Disordered" evidence="14">
    <location>
        <begin position="274"/>
        <end position="318"/>
    </location>
</feature>
<dbReference type="Pfam" id="PF01424">
    <property type="entry name" value="R3H"/>
    <property type="match status" value="1"/>
</dbReference>